<sequence length="48" mass="5551">MSAAIIESQELRMIGENNFSEVFFGGSDLGNFVLPIHLHPFMWQRRDL</sequence>
<protein>
    <submittedName>
        <fullName evidence="1">Uncharacterized protein</fullName>
    </submittedName>
</protein>
<evidence type="ECO:0000313" key="2">
    <source>
        <dbReference type="Proteomes" id="UP001206548"/>
    </source>
</evidence>
<proteinExistence type="predicted"/>
<gene>
    <name evidence="1" type="ORF">NXS10_02655</name>
</gene>
<keyword evidence="2" id="KW-1185">Reference proteome</keyword>
<accession>A0ABT2F622</accession>
<name>A0ABT2F622_9STRE</name>
<evidence type="ECO:0000313" key="1">
    <source>
        <dbReference type="EMBL" id="MCS4487874.1"/>
    </source>
</evidence>
<dbReference type="EMBL" id="JANUXX010000002">
    <property type="protein sequence ID" value="MCS4487874.1"/>
    <property type="molecule type" value="Genomic_DNA"/>
</dbReference>
<organism evidence="1 2">
    <name type="scientific">Streptococcus sciuri</name>
    <dbReference type="NCBI Taxonomy" id="2973939"/>
    <lineage>
        <taxon>Bacteria</taxon>
        <taxon>Bacillati</taxon>
        <taxon>Bacillota</taxon>
        <taxon>Bacilli</taxon>
        <taxon>Lactobacillales</taxon>
        <taxon>Streptococcaceae</taxon>
        <taxon>Streptococcus</taxon>
    </lineage>
</organism>
<comment type="caution">
    <text evidence="1">The sequence shown here is derived from an EMBL/GenBank/DDBJ whole genome shotgun (WGS) entry which is preliminary data.</text>
</comment>
<reference evidence="1 2" key="1">
    <citation type="journal article" date="2023" name="Int. J. Syst. Evol. Microbiol.">
        <title>Streptococcus sciuri sp. nov., Staphylococcus marylandisciuri sp. nov. and Staphylococcus americanisciuri sp. nov., isolated from faeces of eastern grey squirrel (Sciurus carolinensis).</title>
        <authorList>
            <person name="Volokhov D.V."/>
            <person name="Zagorodnyaya T.A."/>
            <person name="Furtak V.A."/>
            <person name="Nattanmai G."/>
            <person name="Randall L."/>
            <person name="Jose S."/>
            <person name="Gao Y."/>
            <person name="Eisenberg T."/>
            <person name="Delmonte P."/>
            <person name="Blom J."/>
            <person name="Mitchell K.K."/>
        </authorList>
    </citation>
    <scope>NUCLEOTIDE SEQUENCE [LARGE SCALE GENOMIC DNA]</scope>
    <source>
        <strain evidence="1 2">SQ9-PEA</strain>
    </source>
</reference>
<dbReference type="Proteomes" id="UP001206548">
    <property type="component" value="Unassembled WGS sequence"/>
</dbReference>